<evidence type="ECO:0000313" key="2">
    <source>
        <dbReference type="Proteomes" id="UP000805704"/>
    </source>
</evidence>
<reference evidence="1" key="1">
    <citation type="submission" date="2020-04" db="EMBL/GenBank/DDBJ databases">
        <title>A chromosome-scale assembly and high-density genetic map of the yellow drum (Nibea albiflora) genome.</title>
        <authorList>
            <person name="Xu D."/>
            <person name="Zhang W."/>
            <person name="Chen R."/>
            <person name="Tan P."/>
            <person name="Wang L."/>
            <person name="Song H."/>
            <person name="Tian L."/>
            <person name="Zhu Q."/>
            <person name="Wang B."/>
        </authorList>
    </citation>
    <scope>NUCLEOTIDE SEQUENCE</scope>
    <source>
        <strain evidence="1">ZJHYS-2018</strain>
    </source>
</reference>
<proteinExistence type="predicted"/>
<accession>A0ACB7EIA7</accession>
<gene>
    <name evidence="1" type="ORF">GBF38_012259</name>
</gene>
<name>A0ACB7EIA7_NIBAL</name>
<comment type="caution">
    <text evidence="1">The sequence shown here is derived from an EMBL/GenBank/DDBJ whole genome shotgun (WGS) entry which is preliminary data.</text>
</comment>
<protein>
    <submittedName>
        <fullName evidence="1">Uncharacterized protein</fullName>
    </submittedName>
</protein>
<keyword evidence="2" id="KW-1185">Reference proteome</keyword>
<dbReference type="Proteomes" id="UP000805704">
    <property type="component" value="Chromosome 6"/>
</dbReference>
<dbReference type="EMBL" id="CM024794">
    <property type="protein sequence ID" value="KAG8001958.1"/>
    <property type="molecule type" value="Genomic_DNA"/>
</dbReference>
<organism evidence="1 2">
    <name type="scientific">Nibea albiflora</name>
    <name type="common">Yellow drum</name>
    <name type="synonym">Corvina albiflora</name>
    <dbReference type="NCBI Taxonomy" id="240163"/>
    <lineage>
        <taxon>Eukaryota</taxon>
        <taxon>Metazoa</taxon>
        <taxon>Chordata</taxon>
        <taxon>Craniata</taxon>
        <taxon>Vertebrata</taxon>
        <taxon>Euteleostomi</taxon>
        <taxon>Actinopterygii</taxon>
        <taxon>Neopterygii</taxon>
        <taxon>Teleostei</taxon>
        <taxon>Neoteleostei</taxon>
        <taxon>Acanthomorphata</taxon>
        <taxon>Eupercaria</taxon>
        <taxon>Sciaenidae</taxon>
        <taxon>Nibea</taxon>
    </lineage>
</organism>
<evidence type="ECO:0000313" key="1">
    <source>
        <dbReference type="EMBL" id="KAG8001958.1"/>
    </source>
</evidence>
<sequence length="130" mass="14782">MCASCSSLYRSLLESIARLRDNSECLRNIMKDLAYYAATFDSYLQTPLQNPVNTTAVLKPVQDTIRSLRENCSLMPNGENDSSEVNNAKIWGNDSFNNRLEMCNMLRGFYVRAITINRAMGYISSGDYRK</sequence>